<dbReference type="InterPro" id="IPR004481">
    <property type="entry name" value="K/Na/Ca-exchanger"/>
</dbReference>
<dbReference type="Pfam" id="PF01699">
    <property type="entry name" value="Na_Ca_ex"/>
    <property type="match status" value="2"/>
</dbReference>
<evidence type="ECO:0000256" key="3">
    <source>
        <dbReference type="ARBA" id="ARBA00022989"/>
    </source>
</evidence>
<feature type="transmembrane region" description="Helical" evidence="5">
    <location>
        <begin position="264"/>
        <end position="282"/>
    </location>
</feature>
<accession>A0A8T4GWW4</accession>
<reference evidence="7" key="1">
    <citation type="submission" date="2021-03" db="EMBL/GenBank/DDBJ databases">
        <title>Genomic Encyclopedia of Type Strains, Phase IV (KMG-IV): sequencing the most valuable type-strain genomes for metagenomic binning, comparative biology and taxonomic classification.</title>
        <authorList>
            <person name="Goeker M."/>
        </authorList>
    </citation>
    <scope>NUCLEOTIDE SEQUENCE</scope>
    <source>
        <strain evidence="7">DSM 26232</strain>
    </source>
</reference>
<dbReference type="OrthoDB" id="142185at2157"/>
<feature type="domain" description="Sodium/calcium exchanger membrane region" evidence="6">
    <location>
        <begin position="5"/>
        <end position="143"/>
    </location>
</feature>
<proteinExistence type="predicted"/>
<feature type="transmembrane region" description="Helical" evidence="5">
    <location>
        <begin position="34"/>
        <end position="56"/>
    </location>
</feature>
<comment type="caution">
    <text evidence="7">The sequence shown here is derived from an EMBL/GenBank/DDBJ whole genome shotgun (WGS) entry which is preliminary data.</text>
</comment>
<dbReference type="AlphaFoldDB" id="A0A8T4GWW4"/>
<feature type="transmembrane region" description="Helical" evidence="5">
    <location>
        <begin position="200"/>
        <end position="222"/>
    </location>
</feature>
<dbReference type="InterPro" id="IPR004837">
    <property type="entry name" value="NaCa_Exmemb"/>
</dbReference>
<sequence length="306" mass="31012">MLLHALSLLAGLVTLVAGSDRTVKGASMIARDRGVSAFFVGVTLVAVGSSLPEVATSAYGAAYGQGPLVIGHIVGSATSQITLGIGLVAILAPLPAARSEVLTYGVGMVVAMATMLLVVSSGRVGRLQGVLMALAYLGFIAARYELTDDTDVVGSRVSTDETLSHPVLWAVAGLVLVIVGGHLLVTGARGVADALGAPTYLLGLLTGLGTTTPEIVVAALAVRREEGGIAVGTLFGSNITDPLFSLGVGAAVAPLAVENVDATLLSIGYMLLVSATVVVVFYRREEVGRWAGAACLALYVPTLFLG</sequence>
<gene>
    <name evidence="7" type="ORF">J2753_001047</name>
</gene>
<comment type="subcellular location">
    <subcellularLocation>
        <location evidence="1">Membrane</location>
        <topology evidence="1">Multi-pass membrane protein</topology>
    </subcellularLocation>
</comment>
<evidence type="ECO:0000259" key="6">
    <source>
        <dbReference type="Pfam" id="PF01699"/>
    </source>
</evidence>
<dbReference type="Gene3D" id="1.20.1420.30">
    <property type="entry name" value="NCX, central ion-binding region"/>
    <property type="match status" value="1"/>
</dbReference>
<feature type="transmembrane region" description="Helical" evidence="5">
    <location>
        <begin position="127"/>
        <end position="146"/>
    </location>
</feature>
<keyword evidence="4 5" id="KW-0472">Membrane</keyword>
<dbReference type="GO" id="GO:0008273">
    <property type="term" value="F:calcium, potassium:sodium antiporter activity"/>
    <property type="evidence" value="ECO:0007669"/>
    <property type="project" value="TreeGrafter"/>
</dbReference>
<dbReference type="EMBL" id="JAGGLC010000002">
    <property type="protein sequence ID" value="MBP1986553.1"/>
    <property type="molecule type" value="Genomic_DNA"/>
</dbReference>
<dbReference type="InterPro" id="IPR044880">
    <property type="entry name" value="NCX_ion-bd_dom_sf"/>
</dbReference>
<feature type="transmembrane region" description="Helical" evidence="5">
    <location>
        <begin position="288"/>
        <end position="305"/>
    </location>
</feature>
<dbReference type="PANTHER" id="PTHR10846:SF8">
    <property type="entry name" value="INNER MEMBRANE PROTEIN YRBG"/>
    <property type="match status" value="1"/>
</dbReference>
<dbReference type="PANTHER" id="PTHR10846">
    <property type="entry name" value="SODIUM/POTASSIUM/CALCIUM EXCHANGER"/>
    <property type="match status" value="1"/>
</dbReference>
<evidence type="ECO:0000256" key="5">
    <source>
        <dbReference type="SAM" id="Phobius"/>
    </source>
</evidence>
<dbReference type="Proteomes" id="UP000823736">
    <property type="component" value="Unassembled WGS sequence"/>
</dbReference>
<dbReference type="GO" id="GO:0005262">
    <property type="term" value="F:calcium channel activity"/>
    <property type="evidence" value="ECO:0007669"/>
    <property type="project" value="TreeGrafter"/>
</dbReference>
<keyword evidence="2 5" id="KW-0812">Transmembrane</keyword>
<organism evidence="7 8">
    <name type="scientific">Halolamina salifodinae</name>
    <dbReference type="NCBI Taxonomy" id="1202767"/>
    <lineage>
        <taxon>Archaea</taxon>
        <taxon>Methanobacteriati</taxon>
        <taxon>Methanobacteriota</taxon>
        <taxon>Stenosarchaea group</taxon>
        <taxon>Halobacteria</taxon>
        <taxon>Halobacteriales</taxon>
        <taxon>Haloferacaceae</taxon>
    </lineage>
</organism>
<evidence type="ECO:0000256" key="2">
    <source>
        <dbReference type="ARBA" id="ARBA00022692"/>
    </source>
</evidence>
<feature type="transmembrane region" description="Helical" evidence="5">
    <location>
        <begin position="101"/>
        <end position="120"/>
    </location>
</feature>
<feature type="domain" description="Sodium/calcium exchanger membrane region" evidence="6">
    <location>
        <begin position="167"/>
        <end position="301"/>
    </location>
</feature>
<keyword evidence="3 5" id="KW-1133">Transmembrane helix</keyword>
<name>A0A8T4GWW4_9EURY</name>
<evidence type="ECO:0000313" key="7">
    <source>
        <dbReference type="EMBL" id="MBP1986553.1"/>
    </source>
</evidence>
<feature type="transmembrane region" description="Helical" evidence="5">
    <location>
        <begin position="68"/>
        <end position="95"/>
    </location>
</feature>
<keyword evidence="8" id="KW-1185">Reference proteome</keyword>
<dbReference type="GO" id="GO:0005886">
    <property type="term" value="C:plasma membrane"/>
    <property type="evidence" value="ECO:0007669"/>
    <property type="project" value="TreeGrafter"/>
</dbReference>
<dbReference type="GO" id="GO:0006874">
    <property type="term" value="P:intracellular calcium ion homeostasis"/>
    <property type="evidence" value="ECO:0007669"/>
    <property type="project" value="TreeGrafter"/>
</dbReference>
<evidence type="ECO:0000256" key="1">
    <source>
        <dbReference type="ARBA" id="ARBA00004141"/>
    </source>
</evidence>
<feature type="transmembrane region" description="Helical" evidence="5">
    <location>
        <begin position="166"/>
        <end position="188"/>
    </location>
</feature>
<dbReference type="RefSeq" id="WP_209490854.1">
    <property type="nucleotide sequence ID" value="NZ_JAGGLC010000002.1"/>
</dbReference>
<protein>
    <submittedName>
        <fullName evidence="7">Cation:H+ antiporter</fullName>
    </submittedName>
</protein>
<evidence type="ECO:0000256" key="4">
    <source>
        <dbReference type="ARBA" id="ARBA00023136"/>
    </source>
</evidence>
<evidence type="ECO:0000313" key="8">
    <source>
        <dbReference type="Proteomes" id="UP000823736"/>
    </source>
</evidence>